<evidence type="ECO:0000256" key="1">
    <source>
        <dbReference type="ARBA" id="ARBA00012220"/>
    </source>
</evidence>
<dbReference type="PANTHER" id="PTHR11164:SF0">
    <property type="entry name" value="GLUTAMATE--CYSTEINE LIGASE CATALYTIC SUBUNIT"/>
    <property type="match status" value="1"/>
</dbReference>
<comment type="pathway">
    <text evidence="6">Sulfur metabolism; glutathione biosynthesis; glutathione from L-cysteine and L-glutamate: step 1/2.</text>
</comment>
<evidence type="ECO:0000256" key="7">
    <source>
        <dbReference type="SAM" id="MobiDB-lite"/>
    </source>
</evidence>
<dbReference type="UniPathway" id="UPA00142">
    <property type="reaction ID" value="UER00209"/>
</dbReference>
<keyword evidence="2 6" id="KW-0436">Ligase</keyword>
<protein>
    <recommendedName>
        <fullName evidence="1 6">Glutamate--cysteine ligase</fullName>
        <ecNumber evidence="1 6">6.3.2.2</ecNumber>
    </recommendedName>
    <alternativeName>
        <fullName evidence="6">Gamma-ECS</fullName>
    </alternativeName>
    <alternativeName>
        <fullName evidence="6">Gamma-glutamylcysteine synthetase</fullName>
    </alternativeName>
</protein>
<dbReference type="AlphaFoldDB" id="A0A3B0N410"/>
<comment type="catalytic activity">
    <reaction evidence="6">
        <text>L-cysteine + L-glutamate + ATP = gamma-L-glutamyl-L-cysteine + ADP + phosphate + H(+)</text>
        <dbReference type="Rhea" id="RHEA:13285"/>
        <dbReference type="ChEBI" id="CHEBI:15378"/>
        <dbReference type="ChEBI" id="CHEBI:29985"/>
        <dbReference type="ChEBI" id="CHEBI:30616"/>
        <dbReference type="ChEBI" id="CHEBI:35235"/>
        <dbReference type="ChEBI" id="CHEBI:43474"/>
        <dbReference type="ChEBI" id="CHEBI:58173"/>
        <dbReference type="ChEBI" id="CHEBI:456216"/>
        <dbReference type="EC" id="6.3.2.2"/>
    </reaction>
</comment>
<keyword evidence="5 6" id="KW-0067">ATP-binding</keyword>
<accession>A0A3B0N410</accession>
<dbReference type="VEuPathDB" id="PiroplasmaDB:TA03710"/>
<evidence type="ECO:0000256" key="3">
    <source>
        <dbReference type="ARBA" id="ARBA00022684"/>
    </source>
</evidence>
<keyword evidence="4 6" id="KW-0547">Nucleotide-binding</keyword>
<dbReference type="EMBL" id="UIVT01000003">
    <property type="protein sequence ID" value="SVP93253.1"/>
    <property type="molecule type" value="Genomic_DNA"/>
</dbReference>
<dbReference type="GO" id="GO:0004357">
    <property type="term" value="F:glutamate-cysteine ligase activity"/>
    <property type="evidence" value="ECO:0007669"/>
    <property type="project" value="UniProtKB-UniRule"/>
</dbReference>
<gene>
    <name evidence="9" type="ORF">TAT_000224100</name>
    <name evidence="8" type="ORF">TAV_000224200</name>
</gene>
<sequence>MVFLRDELVLENELVREVSNKLRQLASLEFAIIFHKHKHRLDSIRYFGDEIEYIIVNLNHKLKLPQLLPIYPHIQSIIQSHVTVSPVTVLGQAESTSTEVTNANSTNSTEDSTKDTGTIGPSTVTEGKGANSTATECTMGKGANSTAMECTPGKGANSMGMECTGEKTSNEIAVVTNFGESSTFSEESMSKDIKGTMDTEEDPYGVDTDAVAPSTVTEELDWKKCIFTPEYGSYMVESIPDEPYKLSSNYIKEIRKSIKVRRRRLDMILRKLGFPNAKITTLTNFIRIGCKDCVFLGDEQFRQPLTGELEYKLSNFFPNICITPFSRFTEITHNIKLKNNSNILIPKFNTTITLPNTTNILSHTTNGKYH</sequence>
<evidence type="ECO:0000256" key="6">
    <source>
        <dbReference type="RuleBase" id="RU367135"/>
    </source>
</evidence>
<organism evidence="8">
    <name type="scientific">Theileria annulata</name>
    <dbReference type="NCBI Taxonomy" id="5874"/>
    <lineage>
        <taxon>Eukaryota</taxon>
        <taxon>Sar</taxon>
        <taxon>Alveolata</taxon>
        <taxon>Apicomplexa</taxon>
        <taxon>Aconoidasida</taxon>
        <taxon>Piroplasmida</taxon>
        <taxon>Theileriidae</taxon>
        <taxon>Theileria</taxon>
    </lineage>
</organism>
<dbReference type="GO" id="GO:0006750">
    <property type="term" value="P:glutathione biosynthetic process"/>
    <property type="evidence" value="ECO:0007669"/>
    <property type="project" value="UniProtKB-UniRule"/>
</dbReference>
<dbReference type="InterPro" id="IPR004308">
    <property type="entry name" value="GCS"/>
</dbReference>
<comment type="similarity">
    <text evidence="6">Belongs to the glutamate--cysteine ligase type 3 family.</text>
</comment>
<evidence type="ECO:0000256" key="2">
    <source>
        <dbReference type="ARBA" id="ARBA00022598"/>
    </source>
</evidence>
<evidence type="ECO:0000313" key="9">
    <source>
        <dbReference type="EMBL" id="SVP93253.1"/>
    </source>
</evidence>
<reference evidence="8" key="1">
    <citation type="submission" date="2018-07" db="EMBL/GenBank/DDBJ databases">
        <authorList>
            <person name="Quirk P.G."/>
            <person name="Krulwich T.A."/>
        </authorList>
    </citation>
    <scope>NUCLEOTIDE SEQUENCE</scope>
    <source>
        <strain evidence="8">Anand</strain>
    </source>
</reference>
<name>A0A3B0N410_THEAN</name>
<dbReference type="GO" id="GO:0005524">
    <property type="term" value="F:ATP binding"/>
    <property type="evidence" value="ECO:0007669"/>
    <property type="project" value="UniProtKB-UniRule"/>
</dbReference>
<feature type="compositionally biased region" description="Polar residues" evidence="7">
    <location>
        <begin position="95"/>
        <end position="136"/>
    </location>
</feature>
<proteinExistence type="inferred from homology"/>
<dbReference type="Gene3D" id="3.30.590.50">
    <property type="match status" value="1"/>
</dbReference>
<evidence type="ECO:0000256" key="5">
    <source>
        <dbReference type="ARBA" id="ARBA00022840"/>
    </source>
</evidence>
<dbReference type="EMBL" id="UIVS01000003">
    <property type="protein sequence ID" value="SVP92449.1"/>
    <property type="molecule type" value="Genomic_DNA"/>
</dbReference>
<evidence type="ECO:0000313" key="8">
    <source>
        <dbReference type="EMBL" id="SVP92449.1"/>
    </source>
</evidence>
<dbReference type="EC" id="6.3.2.2" evidence="1 6"/>
<dbReference type="PANTHER" id="PTHR11164">
    <property type="entry name" value="GLUTAMATE CYSTEINE LIGASE"/>
    <property type="match status" value="1"/>
</dbReference>
<evidence type="ECO:0000256" key="4">
    <source>
        <dbReference type="ARBA" id="ARBA00022741"/>
    </source>
</evidence>
<keyword evidence="3 6" id="KW-0317">Glutathione biosynthesis</keyword>
<feature type="region of interest" description="Disordered" evidence="7">
    <location>
        <begin position="95"/>
        <end position="142"/>
    </location>
</feature>